<dbReference type="OrthoDB" id="148767at2"/>
<keyword evidence="3" id="KW-0472">Membrane</keyword>
<name>A0A0M2PYY0_PROHO</name>
<keyword evidence="3" id="KW-0812">Transmembrane</keyword>
<dbReference type="InterPro" id="IPR002559">
    <property type="entry name" value="Transposase_11"/>
</dbReference>
<gene>
    <name evidence="6" type="ORF">PROH_06705</name>
</gene>
<dbReference type="Pfam" id="PF14104">
    <property type="entry name" value="DUF4277"/>
    <property type="match status" value="1"/>
</dbReference>
<evidence type="ECO:0000256" key="1">
    <source>
        <dbReference type="SAM" id="Coils"/>
    </source>
</evidence>
<evidence type="ECO:0000313" key="6">
    <source>
        <dbReference type="EMBL" id="KKI99596.1"/>
    </source>
</evidence>
<dbReference type="Pfam" id="PF01609">
    <property type="entry name" value="DDE_Tnp_1"/>
    <property type="match status" value="1"/>
</dbReference>
<feature type="compositionally biased region" description="Basic and acidic residues" evidence="2">
    <location>
        <begin position="153"/>
        <end position="163"/>
    </location>
</feature>
<dbReference type="GO" id="GO:0006313">
    <property type="term" value="P:DNA transposition"/>
    <property type="evidence" value="ECO:0007669"/>
    <property type="project" value="InterPro"/>
</dbReference>
<dbReference type="InterPro" id="IPR047654">
    <property type="entry name" value="IS1634_transpos"/>
</dbReference>
<feature type="domain" description="DUF4277" evidence="5">
    <location>
        <begin position="4"/>
        <end position="111"/>
    </location>
</feature>
<dbReference type="RefSeq" id="WP_017710809.1">
    <property type="nucleotide sequence ID" value="NZ_KB235933.1"/>
</dbReference>
<dbReference type="GO" id="GO:0004803">
    <property type="term" value="F:transposase activity"/>
    <property type="evidence" value="ECO:0007669"/>
    <property type="project" value="InterPro"/>
</dbReference>
<dbReference type="Proteomes" id="UP000034681">
    <property type="component" value="Unassembled WGS sequence"/>
</dbReference>
<feature type="transmembrane region" description="Helical" evidence="3">
    <location>
        <begin position="470"/>
        <end position="487"/>
    </location>
</feature>
<dbReference type="PANTHER" id="PTHR34614">
    <property type="match status" value="1"/>
</dbReference>
<keyword evidence="7" id="KW-1185">Reference proteome</keyword>
<feature type="coiled-coil region" evidence="1">
    <location>
        <begin position="312"/>
        <end position="346"/>
    </location>
</feature>
<keyword evidence="1" id="KW-0175">Coiled coil</keyword>
<evidence type="ECO:0000256" key="3">
    <source>
        <dbReference type="SAM" id="Phobius"/>
    </source>
</evidence>
<evidence type="ECO:0000313" key="7">
    <source>
        <dbReference type="Proteomes" id="UP000034681"/>
    </source>
</evidence>
<evidence type="ECO:0000259" key="4">
    <source>
        <dbReference type="Pfam" id="PF01609"/>
    </source>
</evidence>
<organism evidence="6 7">
    <name type="scientific">Prochlorothrix hollandica PCC 9006 = CALU 1027</name>
    <dbReference type="NCBI Taxonomy" id="317619"/>
    <lineage>
        <taxon>Bacteria</taxon>
        <taxon>Bacillati</taxon>
        <taxon>Cyanobacteriota</taxon>
        <taxon>Cyanophyceae</taxon>
        <taxon>Prochlorotrichales</taxon>
        <taxon>Prochlorotrichaceae</taxon>
        <taxon>Prochlorothrix</taxon>
    </lineage>
</organism>
<dbReference type="SUPFAM" id="SSF53098">
    <property type="entry name" value="Ribonuclease H-like"/>
    <property type="match status" value="1"/>
</dbReference>
<comment type="caution">
    <text evidence="6">The sequence shown here is derived from an EMBL/GenBank/DDBJ whole genome shotgun (WGS) entry which is preliminary data.</text>
</comment>
<dbReference type="InterPro" id="IPR025457">
    <property type="entry name" value="DUF4277"/>
</dbReference>
<dbReference type="STRING" id="317619.GCA_000332315_00087"/>
<dbReference type="PANTHER" id="PTHR34614:SF2">
    <property type="entry name" value="TRANSPOSASE IS4-LIKE DOMAIN-CONTAINING PROTEIN"/>
    <property type="match status" value="1"/>
</dbReference>
<protein>
    <submittedName>
        <fullName evidence="6">Transposase</fullName>
    </submittedName>
</protein>
<keyword evidence="3" id="KW-1133">Transmembrane helix</keyword>
<reference evidence="6" key="1">
    <citation type="submission" date="2012-04" db="EMBL/GenBank/DDBJ databases">
        <authorList>
            <person name="Borisov I.G."/>
            <person name="Ivanikova N.V."/>
            <person name="Pinevich A.V."/>
        </authorList>
    </citation>
    <scope>NUCLEOTIDE SEQUENCE</scope>
    <source>
        <strain evidence="6">CALU 1027</strain>
    </source>
</reference>
<dbReference type="AlphaFoldDB" id="A0A0M2PYY0"/>
<proteinExistence type="predicted"/>
<dbReference type="InterPro" id="IPR012337">
    <property type="entry name" value="RNaseH-like_sf"/>
</dbReference>
<dbReference type="EMBL" id="AJTX02000004">
    <property type="protein sequence ID" value="KKI99596.1"/>
    <property type="molecule type" value="Genomic_DNA"/>
</dbReference>
<sequence length="561" mass="62672">MGVKVENLDHLGIVAGIIDDLGIVEQIDAAVGTAAQSKVSPGQAVKAMILNGLGFVSAPLYLYGKFFEGKAAGHLLGEGITGEMLNDDLLGRVLDRLWRYGVSELFSVIAMRAFQVFGLAPVSYHLDSTSLSVQGQYRAKSEAAEEEPVEEQGEGREEPKPEVSPEGGEESEPAVIEITYGYSRDHRPDLKQFMMDVICSGDGGVPLMLNLGDGNQSDTAVFSQRIAAFRKQWSVEGLFVSDSALYSEENLQALRGLQWLTRVPLRLKAAQEAVSNLSIDAFQGSQTKGYRFATLCSDYGQVQQRWVVFESAVSRQQDLKLLDKQVKKAEAEANRQAKQLSQIEFACAEDAHQAGEQCGKTWRYHQVESVSVTEKAHYPKRGRPKPDEQPQRLSCHATITLTLDTVAVATAQRKAGRFILATNNLDEQALSADDLLKFYKQQLYSERGWRFLKDPLFFTSSVFLKTPRRIMALAMVMTLALMVYTLAERRLRQALHNTQQTVPDQKNKPTQTPTLRWIFQCFQSIHLLWLDEQKLISNLKSFHLQVLALLGPSCQKYYSLP</sequence>
<evidence type="ECO:0000256" key="2">
    <source>
        <dbReference type="SAM" id="MobiDB-lite"/>
    </source>
</evidence>
<feature type="domain" description="Transposase IS4-like" evidence="4">
    <location>
        <begin position="180"/>
        <end position="482"/>
    </location>
</feature>
<evidence type="ECO:0000259" key="5">
    <source>
        <dbReference type="Pfam" id="PF14104"/>
    </source>
</evidence>
<dbReference type="GO" id="GO:0003677">
    <property type="term" value="F:DNA binding"/>
    <property type="evidence" value="ECO:0007669"/>
    <property type="project" value="InterPro"/>
</dbReference>
<dbReference type="NCBIfam" id="NF033559">
    <property type="entry name" value="transpos_IS1634"/>
    <property type="match status" value="1"/>
</dbReference>
<dbReference type="eggNOG" id="COG5421">
    <property type="taxonomic scope" value="Bacteria"/>
</dbReference>
<accession>A0A0M2PYY0</accession>
<feature type="region of interest" description="Disordered" evidence="2">
    <location>
        <begin position="137"/>
        <end position="171"/>
    </location>
</feature>